<evidence type="ECO:0000313" key="1">
    <source>
        <dbReference type="EMBL" id="GMI04624.1"/>
    </source>
</evidence>
<dbReference type="EMBL" id="BRXX01000318">
    <property type="protein sequence ID" value="GMI04624.1"/>
    <property type="molecule type" value="Genomic_DNA"/>
</dbReference>
<keyword evidence="2" id="KW-1185">Reference proteome</keyword>
<dbReference type="Proteomes" id="UP001165160">
    <property type="component" value="Unassembled WGS sequence"/>
</dbReference>
<accession>A0A9W7F8G2</accession>
<organism evidence="1 2">
    <name type="scientific">Triparma verrucosa</name>
    <dbReference type="NCBI Taxonomy" id="1606542"/>
    <lineage>
        <taxon>Eukaryota</taxon>
        <taxon>Sar</taxon>
        <taxon>Stramenopiles</taxon>
        <taxon>Ochrophyta</taxon>
        <taxon>Bolidophyceae</taxon>
        <taxon>Parmales</taxon>
        <taxon>Triparmaceae</taxon>
        <taxon>Triparma</taxon>
    </lineage>
</organism>
<proteinExistence type="predicted"/>
<evidence type="ECO:0000313" key="2">
    <source>
        <dbReference type="Proteomes" id="UP001165160"/>
    </source>
</evidence>
<protein>
    <submittedName>
        <fullName evidence="1">Uncharacterized protein</fullName>
    </submittedName>
</protein>
<sequence length="127" mass="15222">MDAKRRTIGLKSVEKLIPRLTSKYQWTEQKLLDVIESILHLSSLLSVFPFPTTSSYNSFKYSQEIDRLDVEDIFNCFVDRHDDEEGDESFMERVDVAKYFGRSKNQMRDLAREQRKILIKEDKRRRR</sequence>
<reference evidence="2" key="1">
    <citation type="journal article" date="2023" name="Commun. Biol.">
        <title>Genome analysis of Parmales, the sister group of diatoms, reveals the evolutionary specialization of diatoms from phago-mixotrophs to photoautotrophs.</title>
        <authorList>
            <person name="Ban H."/>
            <person name="Sato S."/>
            <person name="Yoshikawa S."/>
            <person name="Yamada K."/>
            <person name="Nakamura Y."/>
            <person name="Ichinomiya M."/>
            <person name="Sato N."/>
            <person name="Blanc-Mathieu R."/>
            <person name="Endo H."/>
            <person name="Kuwata A."/>
            <person name="Ogata H."/>
        </authorList>
    </citation>
    <scope>NUCLEOTIDE SEQUENCE [LARGE SCALE GENOMIC DNA]</scope>
    <source>
        <strain evidence="2">NIES 3699</strain>
    </source>
</reference>
<name>A0A9W7F8G2_9STRA</name>
<dbReference type="AlphaFoldDB" id="A0A9W7F8G2"/>
<gene>
    <name evidence="1" type="ORF">TrVE_jg9929</name>
</gene>
<comment type="caution">
    <text evidence="1">The sequence shown here is derived from an EMBL/GenBank/DDBJ whole genome shotgun (WGS) entry which is preliminary data.</text>
</comment>